<dbReference type="InterPro" id="IPR006124">
    <property type="entry name" value="Metalloenzyme"/>
</dbReference>
<gene>
    <name evidence="4" type="primary">deoB</name>
    <name evidence="8" type="ORF">SAMN06297251_102305</name>
</gene>
<evidence type="ECO:0000256" key="3">
    <source>
        <dbReference type="ARBA" id="ARBA00023211"/>
    </source>
</evidence>
<dbReference type="Gene3D" id="3.30.70.1250">
    <property type="entry name" value="Phosphopentomutase"/>
    <property type="match status" value="1"/>
</dbReference>
<comment type="pathway">
    <text evidence="4">Carbohydrate degradation; 2-deoxy-D-ribose 1-phosphate degradation; D-glyceraldehyde 3-phosphate and acetaldehyde from 2-deoxy-alpha-D-ribose 1-phosphate: step 1/2.</text>
</comment>
<comment type="cofactor">
    <cofactor evidence="4">
        <name>Mn(2+)</name>
        <dbReference type="ChEBI" id="CHEBI:29035"/>
    </cofactor>
    <text evidence="4">Binds 2 manganese ions.</text>
</comment>
<evidence type="ECO:0000313" key="9">
    <source>
        <dbReference type="Proteomes" id="UP000192656"/>
    </source>
</evidence>
<feature type="domain" description="Metalloenzyme" evidence="7">
    <location>
        <begin position="28"/>
        <end position="419"/>
    </location>
</feature>
<dbReference type="Proteomes" id="UP000192656">
    <property type="component" value="Unassembled WGS sequence"/>
</dbReference>
<dbReference type="PIRSF" id="PIRSF001491">
    <property type="entry name" value="Ppentomutase"/>
    <property type="match status" value="1"/>
</dbReference>
<dbReference type="STRING" id="937218.SAMN06297251_102305"/>
<dbReference type="CDD" id="cd16009">
    <property type="entry name" value="PPM"/>
    <property type="match status" value="1"/>
</dbReference>
<sequence>MPASKDVNAAWPAKSLGHRDRGTKIIARAIIMVLDSVGIGGAPDAQAFGDEGANTLGHIAAACASGHGDKEGLRKGPLTLPHLTVLGLSRLAPELGDKPADSTPSSRGLYGRASEVSKGKDTPSGHWEIAGVPVAFEWGYFPQTIPTFPASLIRQIIDDSEIPGILGDKHASGTEIIAELGEESVRTGKPIFYTSSDSVLQIAAHEEHFGLQRLMALCEAARRHCDPLNIGRVIARPFVGEDPASFTRTANRRDFSVPPPEPTLLDRAEEAGRTTFGIGKIADIFAHQGISRIKKGAGNMALFDATLEAFAEAQDGDLIFANFIDFDTNFGHRRDVPGYAAALEAFDRRLPELDAALRPGDLVVITADHGCDPTWRGSDHTRERVPVLAYGPDIPARDIGTLKTFADIGESVAAHLGLPAGRHGTSFL</sequence>
<dbReference type="UniPathway" id="UPA00087">
    <property type="reaction ID" value="UER00173"/>
</dbReference>
<dbReference type="GO" id="GO:0009117">
    <property type="term" value="P:nucleotide metabolic process"/>
    <property type="evidence" value="ECO:0007669"/>
    <property type="project" value="UniProtKB-UniRule"/>
</dbReference>
<comment type="function">
    <text evidence="4">Isomerase that catalyzes the conversion of deoxy-ribose 1-phosphate (dRib-1-P) and ribose 1-phosphate (Rib-1-P) to deoxy-ribose 5-phosphate (dRib-5-P) and ribose 5-phosphate (Rib-5-P), respectively.</text>
</comment>
<dbReference type="HAMAP" id="MF_00740">
    <property type="entry name" value="Phosphopentomut"/>
    <property type="match status" value="1"/>
</dbReference>
<organism evidence="8 9">
    <name type="scientific">Fulvimarina manganoxydans</name>
    <dbReference type="NCBI Taxonomy" id="937218"/>
    <lineage>
        <taxon>Bacteria</taxon>
        <taxon>Pseudomonadati</taxon>
        <taxon>Pseudomonadota</taxon>
        <taxon>Alphaproteobacteria</taxon>
        <taxon>Hyphomicrobiales</taxon>
        <taxon>Aurantimonadaceae</taxon>
        <taxon>Fulvimarina</taxon>
    </lineage>
</organism>
<dbReference type="AlphaFoldDB" id="A0A1W1ZA92"/>
<keyword evidence="4" id="KW-0963">Cytoplasm</keyword>
<dbReference type="InterPro" id="IPR017850">
    <property type="entry name" value="Alkaline_phosphatase_core_sf"/>
</dbReference>
<dbReference type="GO" id="GO:0043094">
    <property type="term" value="P:metabolic compound salvage"/>
    <property type="evidence" value="ECO:0007669"/>
    <property type="project" value="UniProtKB-UniRule"/>
</dbReference>
<feature type="binding site" evidence="4">
    <location>
        <position position="327"/>
    </location>
    <ligand>
        <name>Mn(2+)</name>
        <dbReference type="ChEBI" id="CHEBI:29035"/>
        <label>2</label>
    </ligand>
</feature>
<dbReference type="PANTHER" id="PTHR21110:SF0">
    <property type="entry name" value="PHOSPHOPENTOMUTASE"/>
    <property type="match status" value="1"/>
</dbReference>
<evidence type="ECO:0000256" key="2">
    <source>
        <dbReference type="ARBA" id="ARBA00022723"/>
    </source>
</evidence>
<dbReference type="SUPFAM" id="SSF143856">
    <property type="entry name" value="DeoB insert domain-like"/>
    <property type="match status" value="1"/>
</dbReference>
<dbReference type="EC" id="5.4.2.7" evidence="4 5"/>
<protein>
    <recommendedName>
        <fullName evidence="4 5">Phosphopentomutase</fullName>
        <ecNumber evidence="4 5">5.4.2.7</ecNumber>
    </recommendedName>
    <alternativeName>
        <fullName evidence="4">Phosphodeoxyribomutase</fullName>
    </alternativeName>
</protein>
<dbReference type="NCBIfam" id="NF003766">
    <property type="entry name" value="PRK05362.1"/>
    <property type="match status" value="1"/>
</dbReference>
<evidence type="ECO:0000256" key="5">
    <source>
        <dbReference type="NCBIfam" id="TIGR01696"/>
    </source>
</evidence>
<dbReference type="GO" id="GO:0006015">
    <property type="term" value="P:5-phosphoribose 1-diphosphate biosynthetic process"/>
    <property type="evidence" value="ECO:0007669"/>
    <property type="project" value="UniProtKB-UniPathway"/>
</dbReference>
<dbReference type="PANTHER" id="PTHR21110">
    <property type="entry name" value="PHOSPHOPENTOMUTASE"/>
    <property type="match status" value="1"/>
</dbReference>
<comment type="catalytic activity">
    <reaction evidence="4">
        <text>2-deoxy-alpha-D-ribose 1-phosphate = 2-deoxy-D-ribose 5-phosphate</text>
        <dbReference type="Rhea" id="RHEA:27658"/>
        <dbReference type="ChEBI" id="CHEBI:57259"/>
        <dbReference type="ChEBI" id="CHEBI:62877"/>
        <dbReference type="EC" id="5.4.2.7"/>
    </reaction>
</comment>
<evidence type="ECO:0000313" key="8">
    <source>
        <dbReference type="EMBL" id="SMC45131.1"/>
    </source>
</evidence>
<evidence type="ECO:0000256" key="4">
    <source>
        <dbReference type="HAMAP-Rule" id="MF_00740"/>
    </source>
</evidence>
<dbReference type="InterPro" id="IPR024052">
    <property type="entry name" value="Phosphopentomutase_DeoB_cap_sf"/>
</dbReference>
<feature type="region of interest" description="Disordered" evidence="6">
    <location>
        <begin position="94"/>
        <end position="124"/>
    </location>
</feature>
<dbReference type="EMBL" id="FWXR01000002">
    <property type="protein sequence ID" value="SMC45131.1"/>
    <property type="molecule type" value="Genomic_DNA"/>
</dbReference>
<reference evidence="8 9" key="1">
    <citation type="submission" date="2017-04" db="EMBL/GenBank/DDBJ databases">
        <authorList>
            <person name="Afonso C.L."/>
            <person name="Miller P.J."/>
            <person name="Scott M.A."/>
            <person name="Spackman E."/>
            <person name="Goraichik I."/>
            <person name="Dimitrov K.M."/>
            <person name="Suarez D.L."/>
            <person name="Swayne D.E."/>
        </authorList>
    </citation>
    <scope>NUCLEOTIDE SEQUENCE [LARGE SCALE GENOMIC DNA]</scope>
    <source>
        <strain evidence="8 9">CGMCC 1.10972</strain>
    </source>
</reference>
<feature type="binding site" evidence="4">
    <location>
        <position position="368"/>
    </location>
    <ligand>
        <name>Mn(2+)</name>
        <dbReference type="ChEBI" id="CHEBI:29035"/>
        <label>1</label>
    </ligand>
</feature>
<feature type="binding site" evidence="4">
    <location>
        <position position="369"/>
    </location>
    <ligand>
        <name>Mn(2+)</name>
        <dbReference type="ChEBI" id="CHEBI:29035"/>
        <label>1</label>
    </ligand>
</feature>
<dbReference type="GO" id="GO:0008973">
    <property type="term" value="F:phosphopentomutase activity"/>
    <property type="evidence" value="ECO:0007669"/>
    <property type="project" value="UniProtKB-UniRule"/>
</dbReference>
<keyword evidence="4" id="KW-0413">Isomerase</keyword>
<evidence type="ECO:0000256" key="1">
    <source>
        <dbReference type="ARBA" id="ARBA00010373"/>
    </source>
</evidence>
<evidence type="ECO:0000259" key="7">
    <source>
        <dbReference type="Pfam" id="PF01676"/>
    </source>
</evidence>
<feature type="binding site" evidence="4">
    <location>
        <position position="380"/>
    </location>
    <ligand>
        <name>Mn(2+)</name>
        <dbReference type="ChEBI" id="CHEBI:29035"/>
        <label>2</label>
    </ligand>
</feature>
<proteinExistence type="inferred from homology"/>
<feature type="binding site" evidence="4">
    <location>
        <position position="332"/>
    </location>
    <ligand>
        <name>Mn(2+)</name>
        <dbReference type="ChEBI" id="CHEBI:29035"/>
        <label>2</label>
    </ligand>
</feature>
<dbReference type="Gene3D" id="3.40.720.10">
    <property type="entry name" value="Alkaline Phosphatase, subunit A"/>
    <property type="match status" value="1"/>
</dbReference>
<dbReference type="NCBIfam" id="TIGR01696">
    <property type="entry name" value="deoB"/>
    <property type="match status" value="1"/>
</dbReference>
<dbReference type="SUPFAM" id="SSF53649">
    <property type="entry name" value="Alkaline phosphatase-like"/>
    <property type="match status" value="1"/>
</dbReference>
<keyword evidence="3 4" id="KW-0464">Manganese</keyword>
<keyword evidence="2 4" id="KW-0479">Metal-binding</keyword>
<feature type="binding site" evidence="4">
    <location>
        <position position="35"/>
    </location>
    <ligand>
        <name>Mn(2+)</name>
        <dbReference type="ChEBI" id="CHEBI:29035"/>
        <label>1</label>
    </ligand>
</feature>
<name>A0A1W1ZA92_9HYPH</name>
<comment type="subcellular location">
    <subcellularLocation>
        <location evidence="4">Cytoplasm</location>
    </subcellularLocation>
</comment>
<comment type="catalytic activity">
    <reaction evidence="4">
        <text>alpha-D-ribose 1-phosphate = D-ribose 5-phosphate</text>
        <dbReference type="Rhea" id="RHEA:18793"/>
        <dbReference type="ChEBI" id="CHEBI:57720"/>
        <dbReference type="ChEBI" id="CHEBI:78346"/>
        <dbReference type="EC" id="5.4.2.7"/>
    </reaction>
</comment>
<dbReference type="GO" id="GO:0005829">
    <property type="term" value="C:cytosol"/>
    <property type="evidence" value="ECO:0007669"/>
    <property type="project" value="TreeGrafter"/>
</dbReference>
<dbReference type="Pfam" id="PF01676">
    <property type="entry name" value="Metalloenzyme"/>
    <property type="match status" value="1"/>
</dbReference>
<dbReference type="GO" id="GO:0006018">
    <property type="term" value="P:2-deoxyribose 1-phosphate catabolic process"/>
    <property type="evidence" value="ECO:0007669"/>
    <property type="project" value="UniProtKB-UniRule"/>
</dbReference>
<dbReference type="GO" id="GO:0030145">
    <property type="term" value="F:manganese ion binding"/>
    <property type="evidence" value="ECO:0007669"/>
    <property type="project" value="UniProtKB-UniRule"/>
</dbReference>
<dbReference type="GO" id="GO:0000287">
    <property type="term" value="F:magnesium ion binding"/>
    <property type="evidence" value="ECO:0007669"/>
    <property type="project" value="UniProtKB-UniRule"/>
</dbReference>
<accession>A0A1W1ZA92</accession>
<dbReference type="InterPro" id="IPR010045">
    <property type="entry name" value="DeoB"/>
</dbReference>
<evidence type="ECO:0000256" key="6">
    <source>
        <dbReference type="SAM" id="MobiDB-lite"/>
    </source>
</evidence>
<keyword evidence="9" id="KW-1185">Reference proteome</keyword>
<comment type="similarity">
    <text evidence="1 4">Belongs to the phosphopentomutase family.</text>
</comment>